<evidence type="ECO:0000313" key="2">
    <source>
        <dbReference type="Proteomes" id="UP000820818"/>
    </source>
</evidence>
<proteinExistence type="predicted"/>
<reference evidence="1 2" key="1">
    <citation type="submission" date="2022-05" db="EMBL/GenBank/DDBJ databases">
        <title>A multi-omics perspective on studying reproductive biology in Daphnia sinensis.</title>
        <authorList>
            <person name="Jia J."/>
        </authorList>
    </citation>
    <scope>NUCLEOTIDE SEQUENCE [LARGE SCALE GENOMIC DNA]</scope>
    <source>
        <strain evidence="1 2">WSL</strain>
    </source>
</reference>
<dbReference type="AlphaFoldDB" id="A0AAD5LCT4"/>
<name>A0AAD5LCT4_9CRUS</name>
<evidence type="ECO:0000313" key="1">
    <source>
        <dbReference type="EMBL" id="KAI9555303.1"/>
    </source>
</evidence>
<protein>
    <submittedName>
        <fullName evidence="1">Uncharacterized protein</fullName>
    </submittedName>
</protein>
<dbReference type="EMBL" id="WJBH02000007">
    <property type="protein sequence ID" value="KAI9555303.1"/>
    <property type="molecule type" value="Genomic_DNA"/>
</dbReference>
<sequence>MYTAIKMKVISITALVVALLGTYLLPFKSTVLPGRDMKDLWYDTRPVLRYQIKGHTRVIDAKVNKQNTFTVNYTLEYIFRYSYKRHVYIQAFREPIHRFDIDHLYTKYKISNITAHTLTSHQIDIYVCTYIEIENFAEAVHQNTGIVDGTTGHSFIVRILSANDSVLLKPSASVEF</sequence>
<keyword evidence="2" id="KW-1185">Reference proteome</keyword>
<comment type="caution">
    <text evidence="1">The sequence shown here is derived from an EMBL/GenBank/DDBJ whole genome shotgun (WGS) entry which is preliminary data.</text>
</comment>
<accession>A0AAD5LCT4</accession>
<dbReference type="Proteomes" id="UP000820818">
    <property type="component" value="Linkage Group LG7"/>
</dbReference>
<organism evidence="1 2">
    <name type="scientific">Daphnia sinensis</name>
    <dbReference type="NCBI Taxonomy" id="1820382"/>
    <lineage>
        <taxon>Eukaryota</taxon>
        <taxon>Metazoa</taxon>
        <taxon>Ecdysozoa</taxon>
        <taxon>Arthropoda</taxon>
        <taxon>Crustacea</taxon>
        <taxon>Branchiopoda</taxon>
        <taxon>Diplostraca</taxon>
        <taxon>Cladocera</taxon>
        <taxon>Anomopoda</taxon>
        <taxon>Daphniidae</taxon>
        <taxon>Daphnia</taxon>
        <taxon>Daphnia similis group</taxon>
    </lineage>
</organism>
<gene>
    <name evidence="1" type="ORF">GHT06_017818</name>
</gene>